<dbReference type="InterPro" id="IPR029063">
    <property type="entry name" value="SAM-dependent_MTases_sf"/>
</dbReference>
<dbReference type="Pfam" id="PF10294">
    <property type="entry name" value="Methyltransf_16"/>
    <property type="match status" value="1"/>
</dbReference>
<evidence type="ECO:0000313" key="2">
    <source>
        <dbReference type="Proteomes" id="UP000627292"/>
    </source>
</evidence>
<comment type="caution">
    <text evidence="1">The sequence shown here is derived from an EMBL/GenBank/DDBJ whole genome shotgun (WGS) entry which is preliminary data.</text>
</comment>
<dbReference type="RefSeq" id="WP_188955964.1">
    <property type="nucleotide sequence ID" value="NZ_BMIB01000004.1"/>
</dbReference>
<keyword evidence="2" id="KW-1185">Reference proteome</keyword>
<accession>A0A917J0M8</accession>
<name>A0A917J0M8_9BACT</name>
<protein>
    <recommendedName>
        <fullName evidence="3">Methyltransferase domain-containing protein</fullName>
    </recommendedName>
</protein>
<dbReference type="AlphaFoldDB" id="A0A917J0M8"/>
<reference evidence="1" key="1">
    <citation type="journal article" date="2014" name="Int. J. Syst. Evol. Microbiol.">
        <title>Complete genome sequence of Corynebacterium casei LMG S-19264T (=DSM 44701T), isolated from a smear-ripened cheese.</title>
        <authorList>
            <consortium name="US DOE Joint Genome Institute (JGI-PGF)"/>
            <person name="Walter F."/>
            <person name="Albersmeier A."/>
            <person name="Kalinowski J."/>
            <person name="Ruckert C."/>
        </authorList>
    </citation>
    <scope>NUCLEOTIDE SEQUENCE</scope>
    <source>
        <strain evidence="1">CGMCC 1.15290</strain>
    </source>
</reference>
<evidence type="ECO:0000313" key="1">
    <source>
        <dbReference type="EMBL" id="GGH76583.1"/>
    </source>
</evidence>
<gene>
    <name evidence="1" type="ORF">GCM10011379_41640</name>
</gene>
<reference evidence="1" key="2">
    <citation type="submission" date="2020-09" db="EMBL/GenBank/DDBJ databases">
        <authorList>
            <person name="Sun Q."/>
            <person name="Zhou Y."/>
        </authorList>
    </citation>
    <scope>NUCLEOTIDE SEQUENCE</scope>
    <source>
        <strain evidence="1">CGMCC 1.15290</strain>
    </source>
</reference>
<proteinExistence type="predicted"/>
<dbReference type="CDD" id="cd02440">
    <property type="entry name" value="AdoMet_MTases"/>
    <property type="match status" value="1"/>
</dbReference>
<organism evidence="1 2">
    <name type="scientific">Filimonas zeae</name>
    <dbReference type="NCBI Taxonomy" id="1737353"/>
    <lineage>
        <taxon>Bacteria</taxon>
        <taxon>Pseudomonadati</taxon>
        <taxon>Bacteroidota</taxon>
        <taxon>Chitinophagia</taxon>
        <taxon>Chitinophagales</taxon>
        <taxon>Chitinophagaceae</taxon>
        <taxon>Filimonas</taxon>
    </lineage>
</organism>
<dbReference type="Proteomes" id="UP000627292">
    <property type="component" value="Unassembled WGS sequence"/>
</dbReference>
<sequence length="213" mass="23841">MELSLTLQTIQRKGYETTLFVPDAQQVQQTYYQQKQLNPNTPFPHWTKLWHSALALSDFLQQHTALIQGKTVLELAAGLGLPSLLAARYAAQVCSSDYLQEAVDVMARSAAHNQLPNMEARLLNWYQLPASLHAEVVLLSDINYDPAAFEQLYQVLSGFIQAGATIILSTPQRLMAKPFIERLLRWNPQHVAMNISAAAQTETISVFVFSSNV</sequence>
<dbReference type="EMBL" id="BMIB01000004">
    <property type="protein sequence ID" value="GGH76583.1"/>
    <property type="molecule type" value="Genomic_DNA"/>
</dbReference>
<evidence type="ECO:0008006" key="3">
    <source>
        <dbReference type="Google" id="ProtNLM"/>
    </source>
</evidence>
<dbReference type="Gene3D" id="3.40.50.150">
    <property type="entry name" value="Vaccinia Virus protein VP39"/>
    <property type="match status" value="1"/>
</dbReference>
<dbReference type="SUPFAM" id="SSF53335">
    <property type="entry name" value="S-adenosyl-L-methionine-dependent methyltransferases"/>
    <property type="match status" value="1"/>
</dbReference>
<dbReference type="InterPro" id="IPR019410">
    <property type="entry name" value="Methyltransf_16"/>
</dbReference>
<dbReference type="PANTHER" id="PTHR14614">
    <property type="entry name" value="HEPATOCELLULAR CARCINOMA-ASSOCIATED ANTIGEN"/>
    <property type="match status" value="1"/>
</dbReference>